<proteinExistence type="inferred from homology"/>
<dbReference type="KEGG" id="nwl:NWFMUON74_31790"/>
<evidence type="ECO:0000313" key="5">
    <source>
        <dbReference type="Proteomes" id="UP000516173"/>
    </source>
</evidence>
<dbReference type="Proteomes" id="UP000516173">
    <property type="component" value="Chromosome"/>
</dbReference>
<evidence type="ECO:0000256" key="1">
    <source>
        <dbReference type="ARBA" id="ARBA00022729"/>
    </source>
</evidence>
<feature type="domain" description="Low molecular weight antigen MTB12-like C-terminal" evidence="3">
    <location>
        <begin position="78"/>
        <end position="188"/>
    </location>
</feature>
<protein>
    <recommendedName>
        <fullName evidence="3">Low molecular weight antigen MTB12-like C-terminal domain-containing protein</fullName>
    </recommendedName>
</protein>
<evidence type="ECO:0000313" key="4">
    <source>
        <dbReference type="EMBL" id="BCK55407.1"/>
    </source>
</evidence>
<keyword evidence="5" id="KW-1185">Reference proteome</keyword>
<organism evidence="4 5">
    <name type="scientific">Nocardia wallacei</name>
    <dbReference type="NCBI Taxonomy" id="480035"/>
    <lineage>
        <taxon>Bacteria</taxon>
        <taxon>Bacillati</taxon>
        <taxon>Actinomycetota</taxon>
        <taxon>Actinomycetes</taxon>
        <taxon>Mycobacteriales</taxon>
        <taxon>Nocardiaceae</taxon>
        <taxon>Nocardia</taxon>
    </lineage>
</organism>
<evidence type="ECO:0000259" key="3">
    <source>
        <dbReference type="Pfam" id="PF26580"/>
    </source>
</evidence>
<dbReference type="InterPro" id="IPR058644">
    <property type="entry name" value="Mtb12-like_C"/>
</dbReference>
<dbReference type="EMBL" id="AP023396">
    <property type="protein sequence ID" value="BCK55407.1"/>
    <property type="molecule type" value="Genomic_DNA"/>
</dbReference>
<comment type="similarity">
    <text evidence="2">Belongs to the MTB12 family.</text>
</comment>
<dbReference type="AlphaFoldDB" id="A0A7G1KJH5"/>
<accession>A0A7G1KJH5</accession>
<gene>
    <name evidence="4" type="ORF">NWFMUON74_31790</name>
</gene>
<dbReference type="Pfam" id="PF26580">
    <property type="entry name" value="Mtb12_C"/>
    <property type="match status" value="1"/>
</dbReference>
<name>A0A7G1KJH5_9NOCA</name>
<reference evidence="4 5" key="1">
    <citation type="submission" date="2020-08" db="EMBL/GenBank/DDBJ databases">
        <title>Genome Sequencing of Nocardia wallacei strain FMUON74 and assembly.</title>
        <authorList>
            <person name="Toyokawa M."/>
            <person name="Uesaka K."/>
        </authorList>
    </citation>
    <scope>NUCLEOTIDE SEQUENCE [LARGE SCALE GENOMIC DNA]</scope>
    <source>
        <strain evidence="4 5">FMUON74</strain>
    </source>
</reference>
<keyword evidence="1" id="KW-0732">Signal</keyword>
<sequence>MLLPTGGTRCSGNVAHSVRVSRIRLVTATVFAALAVTGITACGSDTSDDSAAATSTTSAVAATSAASGSSAHEHGDAAAPTPEALQAVLDGFVDPAKPTADKAKLVVDGEKRTANIDTMTQGLANYGKITFAVSDVKTDDEDATAQVVITSPHGPAPAMPMTWEHSDAGWQLSDASACQILAMGKAPCQA</sequence>
<evidence type="ECO:0000256" key="2">
    <source>
        <dbReference type="ARBA" id="ARBA00093774"/>
    </source>
</evidence>